<evidence type="ECO:0000313" key="2">
    <source>
        <dbReference type="EMBL" id="KAH9325371.1"/>
    </source>
</evidence>
<evidence type="ECO:0000313" key="3">
    <source>
        <dbReference type="Proteomes" id="UP000824469"/>
    </source>
</evidence>
<reference evidence="2 3" key="1">
    <citation type="journal article" date="2021" name="Nat. Plants">
        <title>The Taxus genome provides insights into paclitaxel biosynthesis.</title>
        <authorList>
            <person name="Xiong X."/>
            <person name="Gou J."/>
            <person name="Liao Q."/>
            <person name="Li Y."/>
            <person name="Zhou Q."/>
            <person name="Bi G."/>
            <person name="Li C."/>
            <person name="Du R."/>
            <person name="Wang X."/>
            <person name="Sun T."/>
            <person name="Guo L."/>
            <person name="Liang H."/>
            <person name="Lu P."/>
            <person name="Wu Y."/>
            <person name="Zhang Z."/>
            <person name="Ro D.K."/>
            <person name="Shang Y."/>
            <person name="Huang S."/>
            <person name="Yan J."/>
        </authorList>
    </citation>
    <scope>NUCLEOTIDE SEQUENCE [LARGE SCALE GENOMIC DNA]</scope>
    <source>
        <strain evidence="2">Ta-2019</strain>
    </source>
</reference>
<proteinExistence type="predicted"/>
<organism evidence="2 3">
    <name type="scientific">Taxus chinensis</name>
    <name type="common">Chinese yew</name>
    <name type="synonym">Taxus wallichiana var. chinensis</name>
    <dbReference type="NCBI Taxonomy" id="29808"/>
    <lineage>
        <taxon>Eukaryota</taxon>
        <taxon>Viridiplantae</taxon>
        <taxon>Streptophyta</taxon>
        <taxon>Embryophyta</taxon>
        <taxon>Tracheophyta</taxon>
        <taxon>Spermatophyta</taxon>
        <taxon>Pinopsida</taxon>
        <taxon>Pinidae</taxon>
        <taxon>Conifers II</taxon>
        <taxon>Cupressales</taxon>
        <taxon>Taxaceae</taxon>
        <taxon>Taxus</taxon>
    </lineage>
</organism>
<name>A0AA38LIQ6_TAXCH</name>
<dbReference type="EMBL" id="JAHRHJ020000002">
    <property type="protein sequence ID" value="KAH9325371.1"/>
    <property type="molecule type" value="Genomic_DNA"/>
</dbReference>
<dbReference type="Proteomes" id="UP000824469">
    <property type="component" value="Unassembled WGS sequence"/>
</dbReference>
<feature type="compositionally biased region" description="Basic and acidic residues" evidence="1">
    <location>
        <begin position="14"/>
        <end position="31"/>
    </location>
</feature>
<feature type="non-terminal residue" evidence="2">
    <location>
        <position position="57"/>
    </location>
</feature>
<evidence type="ECO:0000256" key="1">
    <source>
        <dbReference type="SAM" id="MobiDB-lite"/>
    </source>
</evidence>
<comment type="caution">
    <text evidence="2">The sequence shown here is derived from an EMBL/GenBank/DDBJ whole genome shotgun (WGS) entry which is preliminary data.</text>
</comment>
<gene>
    <name evidence="2" type="ORF">KI387_005549</name>
</gene>
<feature type="non-terminal residue" evidence="2">
    <location>
        <position position="1"/>
    </location>
</feature>
<protein>
    <submittedName>
        <fullName evidence="2">Uncharacterized protein</fullName>
    </submittedName>
</protein>
<keyword evidence="3" id="KW-1185">Reference proteome</keyword>
<feature type="compositionally biased region" description="Basic and acidic residues" evidence="1">
    <location>
        <begin position="40"/>
        <end position="57"/>
    </location>
</feature>
<accession>A0AA38LIQ6</accession>
<dbReference type="AlphaFoldDB" id="A0AA38LIQ6"/>
<feature type="region of interest" description="Disordered" evidence="1">
    <location>
        <begin position="1"/>
        <end position="57"/>
    </location>
</feature>
<sequence>IFVPGSLGHPGQKYARDARSRKNRQRMESRHVSSPQTGTRKPESAEAGDFHLGHLGQ</sequence>